<dbReference type="EMBL" id="CP131059">
    <property type="protein sequence ID" value="WNY23999.1"/>
    <property type="molecule type" value="Genomic_DNA"/>
</dbReference>
<dbReference type="Pfam" id="PF02686">
    <property type="entry name" value="GatC"/>
    <property type="match status" value="1"/>
</dbReference>
<keyword evidence="1" id="KW-0436">Ligase</keyword>
<evidence type="ECO:0000313" key="1">
    <source>
        <dbReference type="EMBL" id="WNY23999.1"/>
    </source>
</evidence>
<dbReference type="InterPro" id="IPR036113">
    <property type="entry name" value="Asp/Glu-ADT_sf_sub_c"/>
</dbReference>
<dbReference type="AlphaFoldDB" id="A0AA96V0E3"/>
<protein>
    <submittedName>
        <fullName evidence="1">Glutamyl-tRNA(Gln) amidotransferase subunit C</fullName>
        <ecNumber evidence="1">6.3.5.-</ecNumber>
    </submittedName>
</protein>
<reference evidence="1 2" key="1">
    <citation type="submission" date="2023-07" db="EMBL/GenBank/DDBJ databases">
        <title>Closed genoem sequence of Methanomicrococcus sp. Hf6.</title>
        <authorList>
            <person name="Poehlein A."/>
            <person name="Protasov E."/>
            <person name="Platt K."/>
            <person name="Reeh H."/>
            <person name="Daniel R."/>
            <person name="Brune A."/>
        </authorList>
    </citation>
    <scope>NUCLEOTIDE SEQUENCE [LARGE SCALE GENOMIC DNA]</scope>
    <source>
        <strain evidence="1 2">Hf6</strain>
    </source>
</reference>
<organism evidence="1 2">
    <name type="scientific">Methanimicrococcus hongohii</name>
    <dbReference type="NCBI Taxonomy" id="3028295"/>
    <lineage>
        <taxon>Archaea</taxon>
        <taxon>Methanobacteriati</taxon>
        <taxon>Methanobacteriota</taxon>
        <taxon>Stenosarchaea group</taxon>
        <taxon>Methanomicrobia</taxon>
        <taxon>Methanosarcinales</taxon>
        <taxon>Methanosarcinaceae</taxon>
        <taxon>Methanimicrococcus</taxon>
    </lineage>
</organism>
<dbReference type="InterPro" id="IPR003837">
    <property type="entry name" value="GatC"/>
</dbReference>
<sequence>MIQKDETKELAWVARIAVEDKDIPEYQDKINKKLDYYAVIADASVDGVKKTVNPSRLNTVLRKDVVVPSMSVEDALKNAPEVYETSFKIPKIL</sequence>
<gene>
    <name evidence="1" type="primary">gatC</name>
    <name evidence="1" type="ORF">MmiHf6_13240</name>
</gene>
<name>A0AA96V0E3_9EURY</name>
<evidence type="ECO:0000313" key="2">
    <source>
        <dbReference type="Proteomes" id="UP001302978"/>
    </source>
</evidence>
<dbReference type="RefSeq" id="WP_316557171.1">
    <property type="nucleotide sequence ID" value="NZ_CP131059.1"/>
</dbReference>
<dbReference type="KEGG" id="mehf:MmiHf6_13240"/>
<dbReference type="Proteomes" id="UP001302978">
    <property type="component" value="Chromosome"/>
</dbReference>
<dbReference type="EC" id="6.3.5.-" evidence="1"/>
<dbReference type="GO" id="GO:0006450">
    <property type="term" value="P:regulation of translational fidelity"/>
    <property type="evidence" value="ECO:0007669"/>
    <property type="project" value="InterPro"/>
</dbReference>
<keyword evidence="2" id="KW-1185">Reference proteome</keyword>
<dbReference type="NCBIfam" id="TIGR00135">
    <property type="entry name" value="gatC"/>
    <property type="match status" value="1"/>
</dbReference>
<proteinExistence type="predicted"/>
<dbReference type="GO" id="GO:0016874">
    <property type="term" value="F:ligase activity"/>
    <property type="evidence" value="ECO:0007669"/>
    <property type="project" value="UniProtKB-KW"/>
</dbReference>
<dbReference type="SUPFAM" id="SSF141000">
    <property type="entry name" value="Glu-tRNAGln amidotransferase C subunit"/>
    <property type="match status" value="1"/>
</dbReference>
<accession>A0AA96V0E3</accession>
<dbReference type="GeneID" id="85195909"/>